<proteinExistence type="predicted"/>
<dbReference type="EMBL" id="UYRT01081584">
    <property type="protein sequence ID" value="VDN24664.1"/>
    <property type="molecule type" value="Genomic_DNA"/>
</dbReference>
<keyword evidence="3" id="KW-1185">Reference proteome</keyword>
<dbReference type="Proteomes" id="UP000271098">
    <property type="component" value="Unassembled WGS sequence"/>
</dbReference>
<reference evidence="2 3" key="2">
    <citation type="submission" date="2018-11" db="EMBL/GenBank/DDBJ databases">
        <authorList>
            <consortium name="Pathogen Informatics"/>
        </authorList>
    </citation>
    <scope>NUCLEOTIDE SEQUENCE [LARGE SCALE GENOMIC DNA]</scope>
</reference>
<evidence type="ECO:0000256" key="1">
    <source>
        <dbReference type="SAM" id="Phobius"/>
    </source>
</evidence>
<evidence type="ECO:0000313" key="4">
    <source>
        <dbReference type="WBParaSite" id="GPUH_0001473901-mRNA-1"/>
    </source>
</evidence>
<reference evidence="4" key="1">
    <citation type="submission" date="2016-06" db="UniProtKB">
        <authorList>
            <consortium name="WormBaseParasite"/>
        </authorList>
    </citation>
    <scope>IDENTIFICATION</scope>
</reference>
<gene>
    <name evidence="2" type="ORF">GPUH_LOCUS14724</name>
</gene>
<sequence length="202" mass="21848">MTGLVSCGGGPVALVICCAGGSAGGCASVFWLLKFARISYRFLRFLDQALLAMKIETNLVRNCNAEILIEHIQSAPDRKTFLERLAEVHEWQPQFGKSEMSRWAQVLNMCDDVLADAVASTEVPGSPMVIDQNGSMIPHVSIVLSFTSMLFENTFTRSVYGSSDVSSSVEAAGFVPHGSRRGNFAFAGRDRQTFAFPVAASA</sequence>
<protein>
    <submittedName>
        <fullName evidence="4">Pecanex-like protein</fullName>
    </submittedName>
</protein>
<dbReference type="AlphaFoldDB" id="A0A183E179"/>
<keyword evidence="1" id="KW-0472">Membrane</keyword>
<keyword evidence="1" id="KW-0812">Transmembrane</keyword>
<evidence type="ECO:0000313" key="3">
    <source>
        <dbReference type="Proteomes" id="UP000271098"/>
    </source>
</evidence>
<accession>A0A183E179</accession>
<organism evidence="4">
    <name type="scientific">Gongylonema pulchrum</name>
    <dbReference type="NCBI Taxonomy" id="637853"/>
    <lineage>
        <taxon>Eukaryota</taxon>
        <taxon>Metazoa</taxon>
        <taxon>Ecdysozoa</taxon>
        <taxon>Nematoda</taxon>
        <taxon>Chromadorea</taxon>
        <taxon>Rhabditida</taxon>
        <taxon>Spirurina</taxon>
        <taxon>Spiruromorpha</taxon>
        <taxon>Spiruroidea</taxon>
        <taxon>Gongylonematidae</taxon>
        <taxon>Gongylonema</taxon>
    </lineage>
</organism>
<evidence type="ECO:0000313" key="2">
    <source>
        <dbReference type="EMBL" id="VDN24664.1"/>
    </source>
</evidence>
<feature type="transmembrane region" description="Helical" evidence="1">
    <location>
        <begin position="12"/>
        <end position="33"/>
    </location>
</feature>
<dbReference type="OrthoDB" id="423283at2759"/>
<name>A0A183E179_9BILA</name>
<dbReference type="WBParaSite" id="GPUH_0001473901-mRNA-1">
    <property type="protein sequence ID" value="GPUH_0001473901-mRNA-1"/>
    <property type="gene ID" value="GPUH_0001473901"/>
</dbReference>
<keyword evidence="1" id="KW-1133">Transmembrane helix</keyword>